<name>A0ABQ9EQH0_TEGGR</name>
<sequence length="73" mass="8275">MAGLVNVGCFDAAFVLGLEMVGPSKRVYTGIIIEFIWCLGECYLLIAAYFVRNWRYLQLAFSVPIAIMALYCW</sequence>
<evidence type="ECO:0000256" key="1">
    <source>
        <dbReference type="SAM" id="Phobius"/>
    </source>
</evidence>
<evidence type="ECO:0000313" key="3">
    <source>
        <dbReference type="Proteomes" id="UP001217089"/>
    </source>
</evidence>
<proteinExistence type="predicted"/>
<reference evidence="2 3" key="1">
    <citation type="submission" date="2022-12" db="EMBL/GenBank/DDBJ databases">
        <title>Chromosome-level genome of Tegillarca granosa.</title>
        <authorList>
            <person name="Kim J."/>
        </authorList>
    </citation>
    <scope>NUCLEOTIDE SEQUENCE [LARGE SCALE GENOMIC DNA]</scope>
    <source>
        <strain evidence="2">Teg-2019</strain>
        <tissue evidence="2">Adductor muscle</tissue>
    </source>
</reference>
<evidence type="ECO:0000313" key="2">
    <source>
        <dbReference type="EMBL" id="KAJ8307492.1"/>
    </source>
</evidence>
<keyword evidence="1" id="KW-0472">Membrane</keyword>
<gene>
    <name evidence="2" type="ORF">KUTeg_015576</name>
</gene>
<feature type="transmembrane region" description="Helical" evidence="1">
    <location>
        <begin position="27"/>
        <end position="50"/>
    </location>
</feature>
<dbReference type="EMBL" id="JARBDR010000793">
    <property type="protein sequence ID" value="KAJ8307492.1"/>
    <property type="molecule type" value="Genomic_DNA"/>
</dbReference>
<protein>
    <submittedName>
        <fullName evidence="2">Uncharacterized protein</fullName>
    </submittedName>
</protein>
<keyword evidence="3" id="KW-1185">Reference proteome</keyword>
<organism evidence="2 3">
    <name type="scientific">Tegillarca granosa</name>
    <name type="common">Malaysian cockle</name>
    <name type="synonym">Anadara granosa</name>
    <dbReference type="NCBI Taxonomy" id="220873"/>
    <lineage>
        <taxon>Eukaryota</taxon>
        <taxon>Metazoa</taxon>
        <taxon>Spiralia</taxon>
        <taxon>Lophotrochozoa</taxon>
        <taxon>Mollusca</taxon>
        <taxon>Bivalvia</taxon>
        <taxon>Autobranchia</taxon>
        <taxon>Pteriomorphia</taxon>
        <taxon>Arcoida</taxon>
        <taxon>Arcoidea</taxon>
        <taxon>Arcidae</taxon>
        <taxon>Tegillarca</taxon>
    </lineage>
</organism>
<comment type="caution">
    <text evidence="2">The sequence shown here is derived from an EMBL/GenBank/DDBJ whole genome shotgun (WGS) entry which is preliminary data.</text>
</comment>
<dbReference type="Proteomes" id="UP001217089">
    <property type="component" value="Unassembled WGS sequence"/>
</dbReference>
<keyword evidence="1" id="KW-1133">Transmembrane helix</keyword>
<keyword evidence="1" id="KW-0812">Transmembrane</keyword>
<accession>A0ABQ9EQH0</accession>